<keyword evidence="2" id="KW-1003">Cell membrane</keyword>
<evidence type="ECO:0000256" key="5">
    <source>
        <dbReference type="PROSITE-ProRule" id="PRU00284"/>
    </source>
</evidence>
<evidence type="ECO:0000256" key="1">
    <source>
        <dbReference type="ARBA" id="ARBA00004429"/>
    </source>
</evidence>
<dbReference type="InterPro" id="IPR004090">
    <property type="entry name" value="Chemotax_Me-accpt_rcpt"/>
</dbReference>
<evidence type="ECO:0000313" key="11">
    <source>
        <dbReference type="Proteomes" id="UP000216361"/>
    </source>
</evidence>
<sequence length="563" mass="60387">MQMFRNLTLTGKQVLVLSVMALVTLFIGLFGVQSVRTGEHLASLANRYQRVALQAETANRLITAVVMDSRGIYMSTAPAEMERFAPALLGNLVKLEQTVQEWRDLIDPAERADFNKASALIAEFAKFRRELVRLGREVSIPEARAFGDNEANRRNRQALNAEVDRLSEKAEADGHRTLAELEAYFAQRIVIFAALIALAIGAGFTVGLLMVRRQIISPLKALTDRMGAMSDGTLDQPIEDGGRRDEIGAMLRSIEGFRVGLLRSQELARKQREAAEAEERRRQMTDRATHSFTGNIDAILVNLGKASERANGIARTMRDYADHTAQQSQLVAGTARQASANVQTVATAAEELSASIAEIGRQVEQSAATTYRAVQEAERTDKIVQNLVQSAHHIGEVVTIINQIAGQTNLLALNATIEAARAGDAGKGFAVVASEVKALANQTARATEDIGQQVTQIRAASDEAAKAIHGIGEIITEVSTIAGAIASAVEQQGAATSEIARNVQEAARGAELMTDTIGTMAKAALETGSAAEMMLESAGELQAASVGIQKSVGTYVQEVKLAA</sequence>
<dbReference type="PRINTS" id="PR00260">
    <property type="entry name" value="CHEMTRNSDUCR"/>
</dbReference>
<name>A0A255XQF9_9PROT</name>
<dbReference type="SMART" id="SM00283">
    <property type="entry name" value="MA"/>
    <property type="match status" value="1"/>
</dbReference>
<dbReference type="PROSITE" id="PS50111">
    <property type="entry name" value="CHEMOTAXIS_TRANSDUC_2"/>
    <property type="match status" value="1"/>
</dbReference>
<dbReference type="PROSITE" id="PS50885">
    <property type="entry name" value="HAMP"/>
    <property type="match status" value="1"/>
</dbReference>
<evidence type="ECO:0008006" key="12">
    <source>
        <dbReference type="Google" id="ProtNLM"/>
    </source>
</evidence>
<proteinExistence type="inferred from homology"/>
<dbReference type="CDD" id="cd06225">
    <property type="entry name" value="HAMP"/>
    <property type="match status" value="1"/>
</dbReference>
<evidence type="ECO:0000256" key="4">
    <source>
        <dbReference type="ARBA" id="ARBA00029447"/>
    </source>
</evidence>
<dbReference type="PROSITE" id="PS50192">
    <property type="entry name" value="T_SNARE"/>
    <property type="match status" value="1"/>
</dbReference>
<evidence type="ECO:0000256" key="6">
    <source>
        <dbReference type="SAM" id="Phobius"/>
    </source>
</evidence>
<keyword evidence="6" id="KW-1133">Transmembrane helix</keyword>
<dbReference type="PANTHER" id="PTHR32089:SF112">
    <property type="entry name" value="LYSOZYME-LIKE PROTEIN-RELATED"/>
    <property type="match status" value="1"/>
</dbReference>
<dbReference type="OrthoDB" id="3378718at2"/>
<comment type="caution">
    <text evidence="10">The sequence shown here is derived from an EMBL/GenBank/DDBJ whole genome shotgun (WGS) entry which is preliminary data.</text>
</comment>
<dbReference type="RefSeq" id="WP_094408753.1">
    <property type="nucleotide sequence ID" value="NZ_BMJZ01000001.1"/>
</dbReference>
<dbReference type="GO" id="GO:0004888">
    <property type="term" value="F:transmembrane signaling receptor activity"/>
    <property type="evidence" value="ECO:0007669"/>
    <property type="project" value="InterPro"/>
</dbReference>
<dbReference type="GO" id="GO:0006935">
    <property type="term" value="P:chemotaxis"/>
    <property type="evidence" value="ECO:0007669"/>
    <property type="project" value="InterPro"/>
</dbReference>
<dbReference type="Pfam" id="PF00015">
    <property type="entry name" value="MCPsignal"/>
    <property type="match status" value="1"/>
</dbReference>
<dbReference type="Gene3D" id="1.10.287.950">
    <property type="entry name" value="Methyl-accepting chemotaxis protein"/>
    <property type="match status" value="1"/>
</dbReference>
<comment type="similarity">
    <text evidence="4">Belongs to the methyl-accepting chemotaxis (MCP) protein family.</text>
</comment>
<feature type="domain" description="T-SNARE coiled-coil homology" evidence="8">
    <location>
        <begin position="458"/>
        <end position="520"/>
    </location>
</feature>
<dbReference type="InterPro" id="IPR004089">
    <property type="entry name" value="MCPsignal_dom"/>
</dbReference>
<dbReference type="Pfam" id="PF00672">
    <property type="entry name" value="HAMP"/>
    <property type="match status" value="1"/>
</dbReference>
<keyword evidence="6" id="KW-0812">Transmembrane</keyword>
<dbReference type="SUPFAM" id="SSF58104">
    <property type="entry name" value="Methyl-accepting chemotaxis protein (MCP) signaling domain"/>
    <property type="match status" value="1"/>
</dbReference>
<gene>
    <name evidence="10" type="ORF">CHR90_09390</name>
</gene>
<dbReference type="Proteomes" id="UP000216361">
    <property type="component" value="Unassembled WGS sequence"/>
</dbReference>
<comment type="subcellular location">
    <subcellularLocation>
        <location evidence="1">Cell inner membrane</location>
        <topology evidence="1">Multi-pass membrane protein</topology>
    </subcellularLocation>
</comment>
<keyword evidence="11" id="KW-1185">Reference proteome</keyword>
<reference evidence="10 11" key="1">
    <citation type="submission" date="2017-07" db="EMBL/GenBank/DDBJ databases">
        <title>Elstera cyanobacteriorum sp. nov., a novel bacterium isolated from cyanobacterial aggregates in a eutrophic lake.</title>
        <authorList>
            <person name="Cai H."/>
        </authorList>
    </citation>
    <scope>NUCLEOTIDE SEQUENCE [LARGE SCALE GENOMIC DNA]</scope>
    <source>
        <strain evidence="10 11">TH019</strain>
    </source>
</reference>
<feature type="transmembrane region" description="Helical" evidence="6">
    <location>
        <begin position="189"/>
        <end position="211"/>
    </location>
</feature>
<evidence type="ECO:0000259" key="9">
    <source>
        <dbReference type="PROSITE" id="PS50885"/>
    </source>
</evidence>
<keyword evidence="3 5" id="KW-0807">Transducer</keyword>
<feature type="domain" description="HAMP" evidence="9">
    <location>
        <begin position="213"/>
        <end position="266"/>
    </location>
</feature>
<evidence type="ECO:0000256" key="2">
    <source>
        <dbReference type="ARBA" id="ARBA00022519"/>
    </source>
</evidence>
<dbReference type="SMART" id="SM00304">
    <property type="entry name" value="HAMP"/>
    <property type="match status" value="1"/>
</dbReference>
<dbReference type="PANTHER" id="PTHR32089">
    <property type="entry name" value="METHYL-ACCEPTING CHEMOTAXIS PROTEIN MCPB"/>
    <property type="match status" value="1"/>
</dbReference>
<evidence type="ECO:0000256" key="3">
    <source>
        <dbReference type="ARBA" id="ARBA00023224"/>
    </source>
</evidence>
<evidence type="ECO:0000259" key="7">
    <source>
        <dbReference type="PROSITE" id="PS50111"/>
    </source>
</evidence>
<dbReference type="InterPro" id="IPR003660">
    <property type="entry name" value="HAMP_dom"/>
</dbReference>
<dbReference type="EMBL" id="NOXS01000032">
    <property type="protein sequence ID" value="OYQ18490.1"/>
    <property type="molecule type" value="Genomic_DNA"/>
</dbReference>
<organism evidence="10 11">
    <name type="scientific">Elstera cyanobacteriorum</name>
    <dbReference type="NCBI Taxonomy" id="2022747"/>
    <lineage>
        <taxon>Bacteria</taxon>
        <taxon>Pseudomonadati</taxon>
        <taxon>Pseudomonadota</taxon>
        <taxon>Alphaproteobacteria</taxon>
        <taxon>Rhodospirillales</taxon>
        <taxon>Rhodospirillaceae</taxon>
        <taxon>Elstera</taxon>
    </lineage>
</organism>
<evidence type="ECO:0000313" key="10">
    <source>
        <dbReference type="EMBL" id="OYQ18490.1"/>
    </source>
</evidence>
<accession>A0A255XQF9</accession>
<keyword evidence="2" id="KW-0997">Cell inner membrane</keyword>
<dbReference type="InterPro" id="IPR000727">
    <property type="entry name" value="T_SNARE_dom"/>
</dbReference>
<dbReference type="Gene3D" id="6.10.340.10">
    <property type="match status" value="1"/>
</dbReference>
<dbReference type="AlphaFoldDB" id="A0A255XQF9"/>
<keyword evidence="6" id="KW-0472">Membrane</keyword>
<dbReference type="GO" id="GO:0007165">
    <property type="term" value="P:signal transduction"/>
    <property type="evidence" value="ECO:0007669"/>
    <property type="project" value="UniProtKB-KW"/>
</dbReference>
<protein>
    <recommendedName>
        <fullName evidence="12">Methyl-accepting chemotaxis protein</fullName>
    </recommendedName>
</protein>
<dbReference type="GO" id="GO:0005886">
    <property type="term" value="C:plasma membrane"/>
    <property type="evidence" value="ECO:0007669"/>
    <property type="project" value="UniProtKB-SubCell"/>
</dbReference>
<evidence type="ECO:0000259" key="8">
    <source>
        <dbReference type="PROSITE" id="PS50192"/>
    </source>
</evidence>
<feature type="domain" description="Methyl-accepting transducer" evidence="7">
    <location>
        <begin position="292"/>
        <end position="542"/>
    </location>
</feature>